<evidence type="ECO:0000256" key="11">
    <source>
        <dbReference type="SAM" id="Phobius"/>
    </source>
</evidence>
<evidence type="ECO:0000313" key="12">
    <source>
        <dbReference type="EMBL" id="KAJ5222272.1"/>
    </source>
</evidence>
<evidence type="ECO:0000256" key="7">
    <source>
        <dbReference type="ARBA" id="ARBA00022989"/>
    </source>
</evidence>
<evidence type="ECO:0000256" key="6">
    <source>
        <dbReference type="ARBA" id="ARBA00022824"/>
    </source>
</evidence>
<accession>A0A9W9TGS1</accession>
<dbReference type="EMBL" id="JAPQKT010000008">
    <property type="protein sequence ID" value="KAJ5222272.1"/>
    <property type="molecule type" value="Genomic_DNA"/>
</dbReference>
<dbReference type="OrthoDB" id="28748at2759"/>
<keyword evidence="13" id="KW-1185">Reference proteome</keyword>
<evidence type="ECO:0000256" key="1">
    <source>
        <dbReference type="ARBA" id="ARBA00004477"/>
    </source>
</evidence>
<keyword evidence="4" id="KW-0337">GPI-anchor biosynthesis</keyword>
<dbReference type="GeneID" id="81386597"/>
<proteinExistence type="inferred from homology"/>
<keyword evidence="7 11" id="KW-1133">Transmembrane helix</keyword>
<dbReference type="AlphaFoldDB" id="A0A9W9TGS1"/>
<gene>
    <name evidence="12" type="ORF">N7469_008512</name>
</gene>
<dbReference type="PANTHER" id="PTHR21072:SF13">
    <property type="entry name" value="GPI TRANSAMIDASE COMPONENT PIG-S"/>
    <property type="match status" value="1"/>
</dbReference>
<evidence type="ECO:0008006" key="14">
    <source>
        <dbReference type="Google" id="ProtNLM"/>
    </source>
</evidence>
<feature type="transmembrane region" description="Helical" evidence="11">
    <location>
        <begin position="86"/>
        <end position="105"/>
    </location>
</feature>
<dbReference type="Pfam" id="PF10510">
    <property type="entry name" value="PIG-S"/>
    <property type="match status" value="2"/>
</dbReference>
<name>A0A9W9TGS1_PENCI</name>
<dbReference type="GO" id="GO:0006506">
    <property type="term" value="P:GPI anchor biosynthetic process"/>
    <property type="evidence" value="ECO:0007669"/>
    <property type="project" value="UniProtKB-KW"/>
</dbReference>
<comment type="pathway">
    <text evidence="2">Glycolipid biosynthesis; glycosylphosphatidylinositol-anchor biosynthesis.</text>
</comment>
<evidence type="ECO:0000256" key="3">
    <source>
        <dbReference type="ARBA" id="ARBA00005316"/>
    </source>
</evidence>
<feature type="compositionally biased region" description="Low complexity" evidence="10">
    <location>
        <begin position="51"/>
        <end position="69"/>
    </location>
</feature>
<dbReference type="InterPro" id="IPR019540">
    <property type="entry name" value="PtdIno-glycan_biosynth_class_S"/>
</dbReference>
<dbReference type="GO" id="GO:0016255">
    <property type="term" value="P:attachment of GPI anchor to protein"/>
    <property type="evidence" value="ECO:0007669"/>
    <property type="project" value="InterPro"/>
</dbReference>
<evidence type="ECO:0000256" key="4">
    <source>
        <dbReference type="ARBA" id="ARBA00022502"/>
    </source>
</evidence>
<evidence type="ECO:0000256" key="8">
    <source>
        <dbReference type="ARBA" id="ARBA00023136"/>
    </source>
</evidence>
<keyword evidence="6" id="KW-0256">Endoplasmic reticulum</keyword>
<comment type="subcellular location">
    <subcellularLocation>
        <location evidence="1">Endoplasmic reticulum membrane</location>
        <topology evidence="1">Multi-pass membrane protein</topology>
    </subcellularLocation>
</comment>
<evidence type="ECO:0000256" key="5">
    <source>
        <dbReference type="ARBA" id="ARBA00022692"/>
    </source>
</evidence>
<keyword evidence="5 11" id="KW-0812">Transmembrane</keyword>
<comment type="similarity">
    <text evidence="3">Belongs to the PIGS family.</text>
</comment>
<dbReference type="Proteomes" id="UP001147733">
    <property type="component" value="Unassembled WGS sequence"/>
</dbReference>
<sequence length="560" mass="60990">METPSVSALSAFELLQLNSTLNLQLSELESPSSLPRVVQTIKHDRVMTAKSGDSVSPPASASPSDCSKSTQRVPPPESAESIQTRFRVIASFWAVIIFLGFPIWWKTTSIYRAHLPIQEMVDWADGKTCRPVYPLEIHVAAPSLQLTESQHLLRTTQHTLDDLNEFAAHHLRLKLTNDTVAHTGDDKVDGLDSTSANAGAADIALTVRVVPEEGLVTPRSELQAHTTQLDVFYPPSQIPSPSTSNPPLSTFIAQELQRIYGEEKATIAHILSGETSAPLLHAFSPISNFTIDTQVQLYAKFSPMTPAPVYDETESAWTLKKEDLSAFINAAEWPLNPSIGSGPTLNFILYVPDPSQSPMIVKENRASSWIVPQWGGVFLLNPTLEKNQANPASLSQESLQSAFKTFSHQLLTLLGTPSTPASLPLRLQTLVRIRAASLLLSASSTMGSLARLTESLPSIPIPANVASSVSTTLSHLSAACSDLREGRFNAALASARIAENEAERSFFEKTMVGQVYFPDEHKVAVYLPLLGPIGVPLVVGLIKEMKRIVATWKARRRAIA</sequence>
<organism evidence="12 13">
    <name type="scientific">Penicillium citrinum</name>
    <dbReference type="NCBI Taxonomy" id="5077"/>
    <lineage>
        <taxon>Eukaryota</taxon>
        <taxon>Fungi</taxon>
        <taxon>Dikarya</taxon>
        <taxon>Ascomycota</taxon>
        <taxon>Pezizomycotina</taxon>
        <taxon>Eurotiomycetes</taxon>
        <taxon>Eurotiomycetidae</taxon>
        <taxon>Eurotiales</taxon>
        <taxon>Aspergillaceae</taxon>
        <taxon>Penicillium</taxon>
    </lineage>
</organism>
<keyword evidence="8 11" id="KW-0472">Membrane</keyword>
<feature type="transmembrane region" description="Helical" evidence="11">
    <location>
        <begin position="523"/>
        <end position="542"/>
    </location>
</feature>
<evidence type="ECO:0000256" key="2">
    <source>
        <dbReference type="ARBA" id="ARBA00004687"/>
    </source>
</evidence>
<keyword evidence="9" id="KW-0325">Glycoprotein</keyword>
<protein>
    <recommendedName>
        <fullName evidence="14">GPI transamidase component PIG-S</fullName>
    </recommendedName>
</protein>
<feature type="region of interest" description="Disordered" evidence="10">
    <location>
        <begin position="48"/>
        <end position="78"/>
    </location>
</feature>
<dbReference type="RefSeq" id="XP_056497195.1">
    <property type="nucleotide sequence ID" value="XM_056647430.1"/>
</dbReference>
<comment type="caution">
    <text evidence="12">The sequence shown here is derived from an EMBL/GenBank/DDBJ whole genome shotgun (WGS) entry which is preliminary data.</text>
</comment>
<evidence type="ECO:0000256" key="9">
    <source>
        <dbReference type="ARBA" id="ARBA00023180"/>
    </source>
</evidence>
<evidence type="ECO:0000256" key="10">
    <source>
        <dbReference type="SAM" id="MobiDB-lite"/>
    </source>
</evidence>
<evidence type="ECO:0000313" key="13">
    <source>
        <dbReference type="Proteomes" id="UP001147733"/>
    </source>
</evidence>
<reference evidence="12" key="2">
    <citation type="journal article" date="2023" name="IMA Fungus">
        <title>Comparative genomic study of the Penicillium genus elucidates a diverse pangenome and 15 lateral gene transfer events.</title>
        <authorList>
            <person name="Petersen C."/>
            <person name="Sorensen T."/>
            <person name="Nielsen M.R."/>
            <person name="Sondergaard T.E."/>
            <person name="Sorensen J.L."/>
            <person name="Fitzpatrick D.A."/>
            <person name="Frisvad J.C."/>
            <person name="Nielsen K.L."/>
        </authorList>
    </citation>
    <scope>NUCLEOTIDE SEQUENCE</scope>
    <source>
        <strain evidence="12">IBT 23319</strain>
    </source>
</reference>
<dbReference type="PANTHER" id="PTHR21072">
    <property type="entry name" value="GPI TRANSAMIDASE COMPONENT PIG-S"/>
    <property type="match status" value="1"/>
</dbReference>
<reference evidence="12" key="1">
    <citation type="submission" date="2022-11" db="EMBL/GenBank/DDBJ databases">
        <authorList>
            <person name="Petersen C."/>
        </authorList>
    </citation>
    <scope>NUCLEOTIDE SEQUENCE</scope>
    <source>
        <strain evidence="12">IBT 23319</strain>
    </source>
</reference>
<dbReference type="GO" id="GO:0042765">
    <property type="term" value="C:GPI-anchor transamidase complex"/>
    <property type="evidence" value="ECO:0007669"/>
    <property type="project" value="InterPro"/>
</dbReference>